<organism evidence="2 3">
    <name type="scientific">Trichonephila inaurata madagascariensis</name>
    <dbReference type="NCBI Taxonomy" id="2747483"/>
    <lineage>
        <taxon>Eukaryota</taxon>
        <taxon>Metazoa</taxon>
        <taxon>Ecdysozoa</taxon>
        <taxon>Arthropoda</taxon>
        <taxon>Chelicerata</taxon>
        <taxon>Arachnida</taxon>
        <taxon>Araneae</taxon>
        <taxon>Araneomorphae</taxon>
        <taxon>Entelegynae</taxon>
        <taxon>Araneoidea</taxon>
        <taxon>Nephilidae</taxon>
        <taxon>Trichonephila</taxon>
        <taxon>Trichonephila inaurata</taxon>
    </lineage>
</organism>
<comment type="caution">
    <text evidence="2">The sequence shown here is derived from an EMBL/GenBank/DDBJ whole genome shotgun (WGS) entry which is preliminary data.</text>
</comment>
<keyword evidence="3" id="KW-1185">Reference proteome</keyword>
<evidence type="ECO:0000313" key="2">
    <source>
        <dbReference type="EMBL" id="GFY73187.1"/>
    </source>
</evidence>
<feature type="region of interest" description="Disordered" evidence="1">
    <location>
        <begin position="12"/>
        <end position="169"/>
    </location>
</feature>
<sequence>MNVDSECFRYRVGAGNQGFEHNRIRNDRGDQRSDSRKGRNDFANTGSNRSDGERSITARVDTEDGERSRTARGETEGSESLAREKSTKGEQLWGKRKRSEGSAASTNIHERQHHSKRKPSKRKNWRKHKAPSSLEQAIEIKRQPQGSYKWRKRQVQQSLPLGSGTRKMTRREAVYERQVLFGRSSPCPSRGTETNDKSCPVPVHLA</sequence>
<feature type="compositionally biased region" description="Basic and acidic residues" evidence="1">
    <location>
        <begin position="20"/>
        <end position="40"/>
    </location>
</feature>
<dbReference type="AlphaFoldDB" id="A0A8X6YML9"/>
<accession>A0A8X6YML9</accession>
<reference evidence="2" key="1">
    <citation type="submission" date="2020-08" db="EMBL/GenBank/DDBJ databases">
        <title>Multicomponent nature underlies the extraordinary mechanical properties of spider dragline silk.</title>
        <authorList>
            <person name="Kono N."/>
            <person name="Nakamura H."/>
            <person name="Mori M."/>
            <person name="Yoshida Y."/>
            <person name="Ohtoshi R."/>
            <person name="Malay A.D."/>
            <person name="Moran D.A.P."/>
            <person name="Tomita M."/>
            <person name="Numata K."/>
            <person name="Arakawa K."/>
        </authorList>
    </citation>
    <scope>NUCLEOTIDE SEQUENCE</scope>
</reference>
<proteinExistence type="predicted"/>
<dbReference type="EMBL" id="BMAV01019901">
    <property type="protein sequence ID" value="GFY73187.1"/>
    <property type="molecule type" value="Genomic_DNA"/>
</dbReference>
<dbReference type="Proteomes" id="UP000886998">
    <property type="component" value="Unassembled WGS sequence"/>
</dbReference>
<feature type="compositionally biased region" description="Basic residues" evidence="1">
    <location>
        <begin position="111"/>
        <end position="130"/>
    </location>
</feature>
<evidence type="ECO:0000256" key="1">
    <source>
        <dbReference type="SAM" id="MobiDB-lite"/>
    </source>
</evidence>
<protein>
    <submittedName>
        <fullName evidence="2">Uncharacterized protein</fullName>
    </submittedName>
</protein>
<name>A0A8X6YML9_9ARAC</name>
<dbReference type="OrthoDB" id="6461918at2759"/>
<gene>
    <name evidence="2" type="ORF">TNIN_492741</name>
</gene>
<feature type="region of interest" description="Disordered" evidence="1">
    <location>
        <begin position="183"/>
        <end position="206"/>
    </location>
</feature>
<evidence type="ECO:0000313" key="3">
    <source>
        <dbReference type="Proteomes" id="UP000886998"/>
    </source>
</evidence>
<feature type="compositionally biased region" description="Basic and acidic residues" evidence="1">
    <location>
        <begin position="50"/>
        <end position="88"/>
    </location>
</feature>